<sequence>MIPDESFRNSCTEITLDQVTMVLSANCRTVTGEIRRSKLDLSKSIRCTKVASKEGLALIDGSEDRLVRLTQEAQNGYIENVHLGDEKYFRAWVKYQVTMMDNFFKGFTDNNWYWKWAQVDLDQCVRNNNGNLEIVTKLPSSLPDWITEVVSEDQLRSLVIKGGLSLLSKGTSPGDASVASAVWGTSDRLAELRAEQEEREKAWYDGTYVQKWNNKLVRRGT</sequence>
<keyword evidence="3" id="KW-1185">Reference proteome</keyword>
<dbReference type="Pfam" id="PF08881">
    <property type="entry name" value="CVNH"/>
    <property type="match status" value="1"/>
</dbReference>
<dbReference type="AlphaFoldDB" id="A0AA38RHM0"/>
<reference evidence="2" key="1">
    <citation type="submission" date="2022-07" db="EMBL/GenBank/DDBJ databases">
        <title>Fungi with potential for degradation of polypropylene.</title>
        <authorList>
            <person name="Gostincar C."/>
        </authorList>
    </citation>
    <scope>NUCLEOTIDE SEQUENCE</scope>
    <source>
        <strain evidence="2">EXF-13308</strain>
    </source>
</reference>
<accession>A0AA38RHM0</accession>
<proteinExistence type="predicted"/>
<feature type="domain" description="Cyanovirin-N" evidence="1">
    <location>
        <begin position="7"/>
        <end position="133"/>
    </location>
</feature>
<gene>
    <name evidence="2" type="ORF">NKR23_g12016</name>
</gene>
<protein>
    <recommendedName>
        <fullName evidence="1">Cyanovirin-N domain-containing protein</fullName>
    </recommendedName>
</protein>
<evidence type="ECO:0000313" key="2">
    <source>
        <dbReference type="EMBL" id="KAJ9130822.1"/>
    </source>
</evidence>
<dbReference type="EMBL" id="JANBVO010000078">
    <property type="protein sequence ID" value="KAJ9130822.1"/>
    <property type="molecule type" value="Genomic_DNA"/>
</dbReference>
<dbReference type="Proteomes" id="UP001174694">
    <property type="component" value="Unassembled WGS sequence"/>
</dbReference>
<dbReference type="InterPro" id="IPR011058">
    <property type="entry name" value="Cyanovirin-N"/>
</dbReference>
<evidence type="ECO:0000313" key="3">
    <source>
        <dbReference type="Proteomes" id="UP001174694"/>
    </source>
</evidence>
<dbReference type="Gene3D" id="2.30.60.10">
    <property type="entry name" value="Cyanovirin-N"/>
    <property type="match status" value="1"/>
</dbReference>
<name>A0AA38RHM0_9PEZI</name>
<organism evidence="2 3">
    <name type="scientific">Pleurostoma richardsiae</name>
    <dbReference type="NCBI Taxonomy" id="41990"/>
    <lineage>
        <taxon>Eukaryota</taxon>
        <taxon>Fungi</taxon>
        <taxon>Dikarya</taxon>
        <taxon>Ascomycota</taxon>
        <taxon>Pezizomycotina</taxon>
        <taxon>Sordariomycetes</taxon>
        <taxon>Sordariomycetidae</taxon>
        <taxon>Calosphaeriales</taxon>
        <taxon>Pleurostomataceae</taxon>
        <taxon>Pleurostoma</taxon>
    </lineage>
</organism>
<dbReference type="InterPro" id="IPR036673">
    <property type="entry name" value="Cyanovirin-N_sf"/>
</dbReference>
<dbReference type="SUPFAM" id="SSF51322">
    <property type="entry name" value="Cyanovirin-N"/>
    <property type="match status" value="1"/>
</dbReference>
<evidence type="ECO:0000259" key="1">
    <source>
        <dbReference type="Pfam" id="PF08881"/>
    </source>
</evidence>
<comment type="caution">
    <text evidence="2">The sequence shown here is derived from an EMBL/GenBank/DDBJ whole genome shotgun (WGS) entry which is preliminary data.</text>
</comment>